<feature type="compositionally biased region" description="Acidic residues" evidence="1">
    <location>
        <begin position="1"/>
        <end position="14"/>
    </location>
</feature>
<proteinExistence type="predicted"/>
<dbReference type="EMBL" id="CATNWA010019849">
    <property type="protein sequence ID" value="CAI9615304.1"/>
    <property type="molecule type" value="Genomic_DNA"/>
</dbReference>
<accession>A0ABN9H2D6</accession>
<protein>
    <submittedName>
        <fullName evidence="2">Uncharacterized protein</fullName>
    </submittedName>
</protein>
<dbReference type="Proteomes" id="UP001162483">
    <property type="component" value="Unassembled WGS sequence"/>
</dbReference>
<evidence type="ECO:0000313" key="3">
    <source>
        <dbReference type="Proteomes" id="UP001162483"/>
    </source>
</evidence>
<name>A0ABN9H2D6_9NEOB</name>
<keyword evidence="3" id="KW-1185">Reference proteome</keyword>
<feature type="compositionally biased region" description="Polar residues" evidence="1">
    <location>
        <begin position="67"/>
        <end position="83"/>
    </location>
</feature>
<reference evidence="2" key="1">
    <citation type="submission" date="2023-05" db="EMBL/GenBank/DDBJ databases">
        <authorList>
            <person name="Stuckert A."/>
        </authorList>
    </citation>
    <scope>NUCLEOTIDE SEQUENCE</scope>
</reference>
<evidence type="ECO:0000313" key="2">
    <source>
        <dbReference type="EMBL" id="CAI9615304.1"/>
    </source>
</evidence>
<comment type="caution">
    <text evidence="2">The sequence shown here is derived from an EMBL/GenBank/DDBJ whole genome shotgun (WGS) entry which is preliminary data.</text>
</comment>
<gene>
    <name evidence="2" type="ORF">SPARVUS_LOCUS15212665</name>
</gene>
<organism evidence="2 3">
    <name type="scientific">Staurois parvus</name>
    <dbReference type="NCBI Taxonomy" id="386267"/>
    <lineage>
        <taxon>Eukaryota</taxon>
        <taxon>Metazoa</taxon>
        <taxon>Chordata</taxon>
        <taxon>Craniata</taxon>
        <taxon>Vertebrata</taxon>
        <taxon>Euteleostomi</taxon>
        <taxon>Amphibia</taxon>
        <taxon>Batrachia</taxon>
        <taxon>Anura</taxon>
        <taxon>Neobatrachia</taxon>
        <taxon>Ranoidea</taxon>
        <taxon>Ranidae</taxon>
        <taxon>Staurois</taxon>
    </lineage>
</organism>
<feature type="compositionally biased region" description="Low complexity" evidence="1">
    <location>
        <begin position="39"/>
        <end position="51"/>
    </location>
</feature>
<feature type="compositionally biased region" description="Acidic residues" evidence="1">
    <location>
        <begin position="22"/>
        <end position="32"/>
    </location>
</feature>
<feature type="region of interest" description="Disordered" evidence="1">
    <location>
        <begin position="1"/>
        <end position="83"/>
    </location>
</feature>
<sequence length="200" mass="21750">MAELLMECEEEELEPWQQQEKDNEEDEDDDEPIFVREISGSNTTNTGNSSGAQPASLGRAENGTPGRGTNTTFQSPNKNYKPTTAAHNVANVSQPVAPMYQPVTRPAISSAIVQPLPRPVGMQEPVRRPIGGGLPFQQPPRPVMQPICRPLAFTPNSPPVCRNITFPTVSQQPLRPVATIPAQPVMLNQGYIMTSSTGFC</sequence>
<evidence type="ECO:0000256" key="1">
    <source>
        <dbReference type="SAM" id="MobiDB-lite"/>
    </source>
</evidence>